<dbReference type="EMBL" id="JBJJXI010000020">
    <property type="protein sequence ID" value="KAL3405588.1"/>
    <property type="molecule type" value="Genomic_DNA"/>
</dbReference>
<proteinExistence type="predicted"/>
<evidence type="ECO:0000313" key="5">
    <source>
        <dbReference type="EMBL" id="KAL3405588.1"/>
    </source>
</evidence>
<feature type="compositionally biased region" description="Basic and acidic residues" evidence="4">
    <location>
        <begin position="31"/>
        <end position="40"/>
    </location>
</feature>
<dbReference type="InterPro" id="IPR036770">
    <property type="entry name" value="Ankyrin_rpt-contain_sf"/>
</dbReference>
<dbReference type="SMART" id="SM00248">
    <property type="entry name" value="ANK"/>
    <property type="match status" value="4"/>
</dbReference>
<dbReference type="SUPFAM" id="SSF48403">
    <property type="entry name" value="Ankyrin repeat"/>
    <property type="match status" value="1"/>
</dbReference>
<dbReference type="Gene3D" id="1.25.40.20">
    <property type="entry name" value="Ankyrin repeat-containing domain"/>
    <property type="match status" value="2"/>
</dbReference>
<dbReference type="PANTHER" id="PTHR24198">
    <property type="entry name" value="ANKYRIN REPEAT AND PROTEIN KINASE DOMAIN-CONTAINING PROTEIN"/>
    <property type="match status" value="1"/>
</dbReference>
<sequence>MNDDSYDDLNHDSDDDSIVYFPRRYNVSFETSREDEHFNTDSDGQNSDTDPEDMEEFGQVNLAKLKSLREEFNWENEQERYPFYLRLSKLMRSWRGNLPNLRDIFRDKEIDYFLSEAIINRKRTNENYRGRFLVKFVFRTGYRDKPELNEDGKPSLRRTTAVHRAGDTDDSDMILRYLFKIYNRFDVNYANESGYTHFHVACKYGRDDVVKEFLELGQDPNCLWTETGDSPLHLALSTMFYDGWAKETIKLLLRSGVDLNWANKEGLTPLHMICKSCNNRTSGDLANTFFEITDANHQTIQIDAKDNLGRTPLQLAVASLLPYVVDVLLDRGADLSSFVFPSENYFGEQWQRDEYDESNSHLQLVSSVLTVVERLEKRGYELDRSDALTIMKFFDKRGLFKTLVNLDEYLSGKEKYVRLAKKIMFIPSLSFYDLIHLPSKEVEKILTYENIHEFVRSNIDFFFHKRRSYGCATHLSEMIARRFLRSWALEHLLELTRHYHLPLLCCDIIIKKLANQDLMNICFVVTDQSKDLRTKDKTWASLFY</sequence>
<keyword evidence="6" id="KW-1185">Reference proteome</keyword>
<evidence type="ECO:0000256" key="2">
    <source>
        <dbReference type="ARBA" id="ARBA00023043"/>
    </source>
</evidence>
<protein>
    <submittedName>
        <fullName evidence="5">Uncharacterized protein</fullName>
    </submittedName>
</protein>
<feature type="region of interest" description="Disordered" evidence="4">
    <location>
        <begin position="31"/>
        <end position="53"/>
    </location>
</feature>
<evidence type="ECO:0000256" key="3">
    <source>
        <dbReference type="PROSITE-ProRule" id="PRU00023"/>
    </source>
</evidence>
<feature type="repeat" description="ANK" evidence="3">
    <location>
        <begin position="227"/>
        <end position="264"/>
    </location>
</feature>
<evidence type="ECO:0000313" key="6">
    <source>
        <dbReference type="Proteomes" id="UP001627154"/>
    </source>
</evidence>
<keyword evidence="1" id="KW-0677">Repeat</keyword>
<dbReference type="PROSITE" id="PS50297">
    <property type="entry name" value="ANK_REP_REGION"/>
    <property type="match status" value="3"/>
</dbReference>
<name>A0ABD2XKP9_9HYME</name>
<evidence type="ECO:0000256" key="1">
    <source>
        <dbReference type="ARBA" id="ARBA00022737"/>
    </source>
</evidence>
<evidence type="ECO:0000256" key="4">
    <source>
        <dbReference type="SAM" id="MobiDB-lite"/>
    </source>
</evidence>
<organism evidence="5 6">
    <name type="scientific">Trichogramma kaykai</name>
    <dbReference type="NCBI Taxonomy" id="54128"/>
    <lineage>
        <taxon>Eukaryota</taxon>
        <taxon>Metazoa</taxon>
        <taxon>Ecdysozoa</taxon>
        <taxon>Arthropoda</taxon>
        <taxon>Hexapoda</taxon>
        <taxon>Insecta</taxon>
        <taxon>Pterygota</taxon>
        <taxon>Neoptera</taxon>
        <taxon>Endopterygota</taxon>
        <taxon>Hymenoptera</taxon>
        <taxon>Apocrita</taxon>
        <taxon>Proctotrupomorpha</taxon>
        <taxon>Chalcidoidea</taxon>
        <taxon>Trichogrammatidae</taxon>
        <taxon>Trichogramma</taxon>
    </lineage>
</organism>
<accession>A0ABD2XKP9</accession>
<dbReference type="PANTHER" id="PTHR24198:SF165">
    <property type="entry name" value="ANKYRIN REPEAT-CONTAINING PROTEIN-RELATED"/>
    <property type="match status" value="1"/>
</dbReference>
<gene>
    <name evidence="5" type="ORF">TKK_001967</name>
</gene>
<dbReference type="PROSITE" id="PS50088">
    <property type="entry name" value="ANK_REPEAT"/>
    <property type="match status" value="3"/>
</dbReference>
<reference evidence="5 6" key="1">
    <citation type="journal article" date="2024" name="bioRxiv">
        <title>A reference genome for Trichogramma kaykai: A tiny desert-dwelling parasitoid wasp with competing sex-ratio distorters.</title>
        <authorList>
            <person name="Culotta J."/>
            <person name="Lindsey A.R."/>
        </authorList>
    </citation>
    <scope>NUCLEOTIDE SEQUENCE [LARGE SCALE GENOMIC DNA]</scope>
    <source>
        <strain evidence="5 6">KSX58</strain>
    </source>
</reference>
<dbReference type="Proteomes" id="UP001627154">
    <property type="component" value="Unassembled WGS sequence"/>
</dbReference>
<comment type="caution">
    <text evidence="5">The sequence shown here is derived from an EMBL/GenBank/DDBJ whole genome shotgun (WGS) entry which is preliminary data.</text>
</comment>
<feature type="repeat" description="ANK" evidence="3">
    <location>
        <begin position="193"/>
        <end position="221"/>
    </location>
</feature>
<dbReference type="InterPro" id="IPR002110">
    <property type="entry name" value="Ankyrin_rpt"/>
</dbReference>
<feature type="repeat" description="ANK" evidence="3">
    <location>
        <begin position="308"/>
        <end position="336"/>
    </location>
</feature>
<keyword evidence="2 3" id="KW-0040">ANK repeat</keyword>
<dbReference type="Pfam" id="PF13857">
    <property type="entry name" value="Ank_5"/>
    <property type="match status" value="1"/>
</dbReference>
<dbReference type="Pfam" id="PF12796">
    <property type="entry name" value="Ank_2"/>
    <property type="match status" value="1"/>
</dbReference>
<dbReference type="AlphaFoldDB" id="A0ABD2XKP9"/>